<proteinExistence type="predicted"/>
<dbReference type="Pfam" id="PF14690">
    <property type="entry name" value="Zn_ribbon_ISL3"/>
    <property type="match status" value="1"/>
</dbReference>
<dbReference type="RefSeq" id="WP_246181453.1">
    <property type="nucleotide sequence ID" value="NZ_BJXA01000182.1"/>
</dbReference>
<reference evidence="3 4" key="1">
    <citation type="submission" date="2019-07" db="EMBL/GenBank/DDBJ databases">
        <title>Whole genome shotgun sequence of Nocardia ninae NBRC 108245.</title>
        <authorList>
            <person name="Hosoyama A."/>
            <person name="Uohara A."/>
            <person name="Ohji S."/>
            <person name="Ichikawa N."/>
        </authorList>
    </citation>
    <scope>NUCLEOTIDE SEQUENCE [LARGE SCALE GENOMIC DNA]</scope>
    <source>
        <strain evidence="3 4">NBRC 108245</strain>
    </source>
</reference>
<sequence>MLLPHLADLSIEKVDRRGPTLRIDASITNRGARCPYCTHWSIRVHSRYQRRVSDAAIGGAETLICLRVRRFYCGNPDCARTTFAEQVPGLTTAHARRTPLLRSTLERIALSLGGRPGERLTHRLAVTVSRMTLLRLIRALPVPEPGTVTVLGVDDFAFRKGKDFGSVLVDMHTHRPVDLLRDRLNETFADWLRTHPGATVICRDRAGGYAEGARQGAPDAIQVADRFHLLYNLTDAVDRVVRAHRKCLQDQAATDAVAQHVPAPKAVEGYRAELTRQRWAEVHALFDKGIGNTAISRALNLDEKTVRRYARASNPDELLTQLPGRGSALDKHTAYLAGRWQEGCTNAAILAGELRERGYRGSERQVRRLLQTWRDGTTSPTATPSTAPKPRQVTGWIIRATGERTDSEQAALTRILERCPVLHSVENLVSDFGGMLRHRRGQHLDAWIAAAQSSGISQLQGFAAGLLRDYDAVRNGLTLTWSSGAVEGTVTKLKALKRAMYGRAKFDLLRLRLLLDA</sequence>
<evidence type="ECO:0000259" key="2">
    <source>
        <dbReference type="Pfam" id="PF14690"/>
    </source>
</evidence>
<accession>A0A511MW04</accession>
<protein>
    <submittedName>
        <fullName evidence="3">Transposase</fullName>
    </submittedName>
</protein>
<evidence type="ECO:0000313" key="4">
    <source>
        <dbReference type="Proteomes" id="UP000321424"/>
    </source>
</evidence>
<dbReference type="EMBL" id="BJXA01000182">
    <property type="protein sequence ID" value="GEM44357.1"/>
    <property type="molecule type" value="Genomic_DNA"/>
</dbReference>
<feature type="domain" description="Transposase IS204/IS1001/IS1096/IS1165 zinc-finger" evidence="2">
    <location>
        <begin position="32"/>
        <end position="73"/>
    </location>
</feature>
<gene>
    <name evidence="3" type="ORF">NN4_88760</name>
</gene>
<name>A0A511MW04_9NOCA</name>
<comment type="caution">
    <text evidence="3">The sequence shown here is derived from an EMBL/GenBank/DDBJ whole genome shotgun (WGS) entry which is preliminary data.</text>
</comment>
<dbReference type="AlphaFoldDB" id="A0A511MW04"/>
<evidence type="ECO:0000259" key="1">
    <source>
        <dbReference type="Pfam" id="PF01610"/>
    </source>
</evidence>
<feature type="domain" description="Transposase IS204/IS1001/IS1096/IS1165 DDE" evidence="1">
    <location>
        <begin position="396"/>
        <end position="513"/>
    </location>
</feature>
<dbReference type="PANTHER" id="PTHR33498">
    <property type="entry name" value="TRANSPOSASE FOR INSERTION SEQUENCE ELEMENT IS1557"/>
    <property type="match status" value="1"/>
</dbReference>
<evidence type="ECO:0000313" key="3">
    <source>
        <dbReference type="EMBL" id="GEM44357.1"/>
    </source>
</evidence>
<dbReference type="Proteomes" id="UP000321424">
    <property type="component" value="Unassembled WGS sequence"/>
</dbReference>
<dbReference type="InterPro" id="IPR002560">
    <property type="entry name" value="Transposase_DDE"/>
</dbReference>
<dbReference type="InterPro" id="IPR029261">
    <property type="entry name" value="Transposase_Znf"/>
</dbReference>
<organism evidence="3 4">
    <name type="scientific">Nocardia ninae NBRC 108245</name>
    <dbReference type="NCBI Taxonomy" id="1210091"/>
    <lineage>
        <taxon>Bacteria</taxon>
        <taxon>Bacillati</taxon>
        <taxon>Actinomycetota</taxon>
        <taxon>Actinomycetes</taxon>
        <taxon>Mycobacteriales</taxon>
        <taxon>Nocardiaceae</taxon>
        <taxon>Nocardia</taxon>
    </lineage>
</organism>
<dbReference type="Pfam" id="PF01610">
    <property type="entry name" value="DDE_Tnp_ISL3"/>
    <property type="match status" value="2"/>
</dbReference>
<dbReference type="NCBIfam" id="NF033550">
    <property type="entry name" value="transpos_ISL3"/>
    <property type="match status" value="1"/>
</dbReference>
<keyword evidence="4" id="KW-1185">Reference proteome</keyword>
<feature type="domain" description="Transposase IS204/IS1001/IS1096/IS1165 DDE" evidence="1">
    <location>
        <begin position="151"/>
        <end position="254"/>
    </location>
</feature>
<dbReference type="PANTHER" id="PTHR33498:SF1">
    <property type="entry name" value="TRANSPOSASE FOR INSERTION SEQUENCE ELEMENT IS1557"/>
    <property type="match status" value="1"/>
</dbReference>
<dbReference type="InterPro" id="IPR047951">
    <property type="entry name" value="Transpos_ISL3"/>
</dbReference>